<protein>
    <submittedName>
        <fullName evidence="1">Uncharacterized protein</fullName>
    </submittedName>
</protein>
<gene>
    <name evidence="1" type="ORF">Cabys_1794</name>
</gene>
<sequence length="43" mass="4919">MSLLRHPPFLKKVFPGIEAATKINRNAHRVIFSQFTPIIAEND</sequence>
<dbReference type="KEGG" id="caby:Cabys_1794"/>
<dbReference type="Proteomes" id="UP000183868">
    <property type="component" value="Chromosome"/>
</dbReference>
<proteinExistence type="predicted"/>
<dbReference type="AlphaFoldDB" id="A0A1J1C7B9"/>
<accession>A0A1J1C7B9</accession>
<reference evidence="1 2" key="1">
    <citation type="submission" date="2016-11" db="EMBL/GenBank/DDBJ databases">
        <title>Genomic analysis of Caldithrix abyssi and proposal of a novel bacterial phylum Caldithrichaeota.</title>
        <authorList>
            <person name="Kublanov I."/>
            <person name="Sigalova O."/>
            <person name="Gavrilov S."/>
            <person name="Lebedinsky A."/>
            <person name="Ivanova N."/>
            <person name="Daum C."/>
            <person name="Reddy T."/>
            <person name="Klenk H.P."/>
            <person name="Goker M."/>
            <person name="Reva O."/>
            <person name="Miroshnichenko M."/>
            <person name="Kyprides N."/>
            <person name="Woyke T."/>
            <person name="Gelfand M."/>
        </authorList>
    </citation>
    <scope>NUCLEOTIDE SEQUENCE [LARGE SCALE GENOMIC DNA]</scope>
    <source>
        <strain evidence="1 2">LF13</strain>
    </source>
</reference>
<evidence type="ECO:0000313" key="2">
    <source>
        <dbReference type="Proteomes" id="UP000183868"/>
    </source>
</evidence>
<dbReference type="EMBL" id="CP018099">
    <property type="protein sequence ID" value="APF18543.1"/>
    <property type="molecule type" value="Genomic_DNA"/>
</dbReference>
<evidence type="ECO:0000313" key="1">
    <source>
        <dbReference type="EMBL" id="APF18543.1"/>
    </source>
</evidence>
<name>A0A1J1C7B9_CALAY</name>
<organism evidence="1 2">
    <name type="scientific">Caldithrix abyssi DSM 13497</name>
    <dbReference type="NCBI Taxonomy" id="880073"/>
    <lineage>
        <taxon>Bacteria</taxon>
        <taxon>Pseudomonadati</taxon>
        <taxon>Calditrichota</taxon>
        <taxon>Calditrichia</taxon>
        <taxon>Calditrichales</taxon>
        <taxon>Calditrichaceae</taxon>
        <taxon>Caldithrix</taxon>
    </lineage>
</organism>